<dbReference type="GO" id="GO:0000981">
    <property type="term" value="F:DNA-binding transcription factor activity, RNA polymerase II-specific"/>
    <property type="evidence" value="ECO:0000318"/>
    <property type="project" value="GO_Central"/>
</dbReference>
<feature type="compositionally biased region" description="Polar residues" evidence="7">
    <location>
        <begin position="74"/>
        <end position="97"/>
    </location>
</feature>
<feature type="region of interest" description="Disordered" evidence="7">
    <location>
        <begin position="432"/>
        <end position="511"/>
    </location>
</feature>
<evidence type="ECO:0000256" key="1">
    <source>
        <dbReference type="ARBA" id="ARBA00004123"/>
    </source>
</evidence>
<organism evidence="9 10">
    <name type="scientific">Strongylocentrotus purpuratus</name>
    <name type="common">Purple sea urchin</name>
    <dbReference type="NCBI Taxonomy" id="7668"/>
    <lineage>
        <taxon>Eukaryota</taxon>
        <taxon>Metazoa</taxon>
        <taxon>Echinodermata</taxon>
        <taxon>Eleutherozoa</taxon>
        <taxon>Echinozoa</taxon>
        <taxon>Echinoidea</taxon>
        <taxon>Euechinoidea</taxon>
        <taxon>Echinacea</taxon>
        <taxon>Camarodonta</taxon>
        <taxon>Echinidea</taxon>
        <taxon>Strongylocentrotidae</taxon>
        <taxon>Strongylocentrotus</taxon>
    </lineage>
</organism>
<comment type="subcellular location">
    <subcellularLocation>
        <location evidence="1">Nucleus</location>
    </subcellularLocation>
</comment>
<feature type="compositionally biased region" description="Low complexity" evidence="7">
    <location>
        <begin position="760"/>
        <end position="801"/>
    </location>
</feature>
<dbReference type="EnsemblMetazoa" id="XM_030981996">
    <property type="protein sequence ID" value="XP_030837856"/>
    <property type="gene ID" value="LOC100893148"/>
</dbReference>
<feature type="compositionally biased region" description="Polar residues" evidence="7">
    <location>
        <begin position="488"/>
        <end position="511"/>
    </location>
</feature>
<accession>A0A7M7NKZ7</accession>
<dbReference type="PANTHER" id="PTHR15741">
    <property type="entry name" value="BASIC HELIX-LOOP-HELIX ZIP TRANSCRIPTION FACTOR"/>
    <property type="match status" value="1"/>
</dbReference>
<keyword evidence="4" id="KW-0804">Transcription</keyword>
<feature type="compositionally biased region" description="Polar residues" evidence="7">
    <location>
        <begin position="28"/>
        <end position="54"/>
    </location>
</feature>
<feature type="region of interest" description="Disordered" evidence="7">
    <location>
        <begin position="1"/>
        <end position="97"/>
    </location>
</feature>
<feature type="region of interest" description="Disordered" evidence="7">
    <location>
        <begin position="634"/>
        <end position="699"/>
    </location>
</feature>
<feature type="domain" description="BHLH" evidence="8">
    <location>
        <begin position="896"/>
        <end position="954"/>
    </location>
</feature>
<dbReference type="CDD" id="cd11405">
    <property type="entry name" value="bHLHzip_MLXIP_like"/>
    <property type="match status" value="1"/>
</dbReference>
<evidence type="ECO:0000256" key="4">
    <source>
        <dbReference type="ARBA" id="ARBA00023163"/>
    </source>
</evidence>
<dbReference type="PROSITE" id="PS50888">
    <property type="entry name" value="BHLH"/>
    <property type="match status" value="1"/>
</dbReference>
<feature type="region of interest" description="Disordered" evidence="7">
    <location>
        <begin position="842"/>
        <end position="897"/>
    </location>
</feature>
<dbReference type="GO" id="GO:0005634">
    <property type="term" value="C:nucleus"/>
    <property type="evidence" value="ECO:0000318"/>
    <property type="project" value="GO_Central"/>
</dbReference>
<dbReference type="CDD" id="cd21739">
    <property type="entry name" value="NES2-NLS_ChREBP-like"/>
    <property type="match status" value="1"/>
</dbReference>
<dbReference type="AlphaFoldDB" id="A0A7M7NKZ7"/>
<feature type="region of interest" description="Disordered" evidence="7">
    <location>
        <begin position="755"/>
        <end position="807"/>
    </location>
</feature>
<dbReference type="InterPro" id="IPR036638">
    <property type="entry name" value="HLH_DNA-bd_sf"/>
</dbReference>
<reference evidence="9" key="2">
    <citation type="submission" date="2021-01" db="UniProtKB">
        <authorList>
            <consortium name="EnsemblMetazoa"/>
        </authorList>
    </citation>
    <scope>IDENTIFICATION</scope>
</reference>
<keyword evidence="10" id="KW-1185">Reference proteome</keyword>
<keyword evidence="2" id="KW-0805">Transcription regulation</keyword>
<reference evidence="10" key="1">
    <citation type="submission" date="2015-02" db="EMBL/GenBank/DDBJ databases">
        <title>Genome sequencing for Strongylocentrotus purpuratus.</title>
        <authorList>
            <person name="Murali S."/>
            <person name="Liu Y."/>
            <person name="Vee V."/>
            <person name="English A."/>
            <person name="Wang M."/>
            <person name="Skinner E."/>
            <person name="Han Y."/>
            <person name="Muzny D.M."/>
            <person name="Worley K.C."/>
            <person name="Gibbs R.A."/>
        </authorList>
    </citation>
    <scope>NUCLEOTIDE SEQUENCE</scope>
</reference>
<feature type="compositionally biased region" description="Low complexity" evidence="7">
    <location>
        <begin position="55"/>
        <end position="69"/>
    </location>
</feature>
<dbReference type="InParanoid" id="A0A7M7NKZ7"/>
<dbReference type="KEGG" id="spu:100893148"/>
<keyword evidence="3" id="KW-0238">DNA-binding</keyword>
<evidence type="ECO:0000256" key="7">
    <source>
        <dbReference type="SAM" id="MobiDB-lite"/>
    </source>
</evidence>
<feature type="compositionally biased region" description="Low complexity" evidence="7">
    <location>
        <begin position="842"/>
        <end position="859"/>
    </location>
</feature>
<dbReference type="GO" id="GO:0006357">
    <property type="term" value="P:regulation of transcription by RNA polymerase II"/>
    <property type="evidence" value="ECO:0000318"/>
    <property type="project" value="GO_Central"/>
</dbReference>
<feature type="compositionally biased region" description="Low complexity" evidence="7">
    <location>
        <begin position="680"/>
        <end position="699"/>
    </location>
</feature>
<feature type="compositionally biased region" description="Low complexity" evidence="7">
    <location>
        <begin position="438"/>
        <end position="451"/>
    </location>
</feature>
<feature type="compositionally biased region" description="Low complexity" evidence="7">
    <location>
        <begin position="637"/>
        <end position="648"/>
    </location>
</feature>
<evidence type="ECO:0000313" key="9">
    <source>
        <dbReference type="EnsemblMetazoa" id="XP_030837856"/>
    </source>
</evidence>
<evidence type="ECO:0000256" key="6">
    <source>
        <dbReference type="SAM" id="Coils"/>
    </source>
</evidence>
<dbReference type="GO" id="GO:0046983">
    <property type="term" value="F:protein dimerization activity"/>
    <property type="evidence" value="ECO:0007669"/>
    <property type="project" value="InterPro"/>
</dbReference>
<dbReference type="Proteomes" id="UP000007110">
    <property type="component" value="Unassembled WGS sequence"/>
</dbReference>
<sequence length="1107" mass="121609">MTKRDGGPIDKMTKMDEIENCLEKSLPRTENGNDNADNSDLQVHSPGKSTGTRQSSSGSFSEFSASSFRDSPRSAPSSLPGSRCGSTPGSRLASRSNSQESIIDLFDSMTLQFGQTINEVSGQGIQLFSPKPRPLRHPKWSWQERVRVNHAIWRSWHMQYVKGKKPIICQFSAPTADTRPRLQADVIQGRPINKQWNPSQLGSAVRDYHKWRVFGRDLFMGDSAHRTAEDNAINLDTPHPPLSPMSAQKLKNDDTLKDFSDTLFISTEKKHFTVPAPKKITRHVYNSDIIQPGLMQLDPDFDEDFMETLDSLQDILGKTPTKQETDSLGINYSLPPNFLGDTSLGSFSEAMEIADTAKNLFNGFPMAQPIIANSGNTPTKQVFNQQRSVTFAAAPPTIVSCGYDPMVSSVSLSDFSAPPMYQTYSQAAGQASGQIPSLTTTGQNPGLTTTTSRSNMQLPNLTQMQGVTSSTGSGSSGRGGQLSPQQSLPMATTCTSYQQQRASAQPTSSVASNQGFTYTKLGAHSPTPTSPPGCTQSVTMNQGPISTMGVINEAIGLLSGHITTSPSKLPPDWTAQFAHPLRTTTWAPTSSQSSVDITSQLKTSLAEPTFLTYQQIQRELSRTMDPMAHMDQSTVLGHSSYGGSMSSGQPHHPHHQVASPGHHQVASPSHHQVASPGHHQVPSPQQHSAASPQQHSVAPPQQYSVVLPQHHSERSPQPHHVTSPHPREELMDYEQFPSSSVVGVSGLNAYCQPKREVDYSSKSNSRSNSKANSRANSRPNSRPSSRSNSRASSRANSPRASYAGMPGHFQDSLQAALQGKSDVKEPGLRSPSYDRDLTISVPSSRQASAASSAASSPGSQIEYPDTPTSVRECEFHAPRAKKQKTPDSGSKDKDARRRIKHLHSEHKRRFNIQTGLDEIQSLIPGMKNGSNDNNSSKTSTATMLQKAHEYMVHLKDETISLRKEVEKTREEVEKVNNEICDCQDSLPDTGAPVNSQSERQLQQMCNEYINQQMKDNWKWWIFSMIAKPLFTSYLVAVCTSPGAAFDEDVLEWVEESCRLKPLRKLVYKIVRQVSTRTSVLLKPDQLPQEVREIIKKEIENPASSEQS</sequence>
<proteinExistence type="predicted"/>
<dbReference type="GO" id="GO:0000978">
    <property type="term" value="F:RNA polymerase II cis-regulatory region sequence-specific DNA binding"/>
    <property type="evidence" value="ECO:0000318"/>
    <property type="project" value="GO_Central"/>
</dbReference>
<dbReference type="GeneID" id="100893148"/>
<evidence type="ECO:0000313" key="10">
    <source>
        <dbReference type="Proteomes" id="UP000007110"/>
    </source>
</evidence>
<feature type="compositionally biased region" description="Polar residues" evidence="7">
    <location>
        <begin position="452"/>
        <end position="461"/>
    </location>
</feature>
<dbReference type="OMA" id="LMNISSC"/>
<dbReference type="PANTHER" id="PTHR15741:SF37">
    <property type="entry name" value="LD38259P"/>
    <property type="match status" value="1"/>
</dbReference>
<feature type="compositionally biased region" description="Low complexity" evidence="7">
    <location>
        <begin position="462"/>
        <end position="473"/>
    </location>
</feature>
<feature type="compositionally biased region" description="Basic and acidic residues" evidence="7">
    <location>
        <begin position="1"/>
        <end position="27"/>
    </location>
</feature>
<dbReference type="SMART" id="SM00353">
    <property type="entry name" value="HLH"/>
    <property type="match status" value="1"/>
</dbReference>
<keyword evidence="6" id="KW-0175">Coiled coil</keyword>
<protein>
    <recommendedName>
        <fullName evidence="8">BHLH domain-containing protein</fullName>
    </recommendedName>
</protein>
<dbReference type="OrthoDB" id="6022628at2759"/>
<feature type="coiled-coil region" evidence="6">
    <location>
        <begin position="951"/>
        <end position="978"/>
    </location>
</feature>
<dbReference type="Pfam" id="PF00010">
    <property type="entry name" value="HLH"/>
    <property type="match status" value="1"/>
</dbReference>
<dbReference type="Gene3D" id="4.10.280.10">
    <property type="entry name" value="Helix-loop-helix DNA-binding domain"/>
    <property type="match status" value="1"/>
</dbReference>
<keyword evidence="5" id="KW-0539">Nucleus</keyword>
<dbReference type="InterPro" id="IPR052207">
    <property type="entry name" value="Max-like/E-box_TFs"/>
</dbReference>
<dbReference type="RefSeq" id="XP_030837856.1">
    <property type="nucleotide sequence ID" value="XM_030981996.1"/>
</dbReference>
<evidence type="ECO:0000256" key="2">
    <source>
        <dbReference type="ARBA" id="ARBA00023015"/>
    </source>
</evidence>
<dbReference type="InterPro" id="IPR011598">
    <property type="entry name" value="bHLH_dom"/>
</dbReference>
<evidence type="ECO:0000256" key="3">
    <source>
        <dbReference type="ARBA" id="ARBA00023125"/>
    </source>
</evidence>
<evidence type="ECO:0000256" key="5">
    <source>
        <dbReference type="ARBA" id="ARBA00023242"/>
    </source>
</evidence>
<name>A0A7M7NKZ7_STRPU</name>
<dbReference type="SUPFAM" id="SSF47459">
    <property type="entry name" value="HLH, helix-loop-helix DNA-binding domain"/>
    <property type="match status" value="1"/>
</dbReference>
<evidence type="ECO:0000259" key="8">
    <source>
        <dbReference type="PROSITE" id="PS50888"/>
    </source>
</evidence>